<keyword evidence="2" id="KW-1185">Reference proteome</keyword>
<evidence type="ECO:0000313" key="2">
    <source>
        <dbReference type="Proteomes" id="UP001325479"/>
    </source>
</evidence>
<sequence length="109" mass="11554">MSEQPHAREAWHQADYEGFEIHVCPVPKDGEKTAPGVAATPARYTYEGYVCHPGADPALPGHTVPFHADGEESFASADDALHEGLHVGRSIVEGTHPDLSVLGLVTSGV</sequence>
<organism evidence="1 2">
    <name type="scientific">Paraburkholderia kururiensis</name>
    <dbReference type="NCBI Taxonomy" id="984307"/>
    <lineage>
        <taxon>Bacteria</taxon>
        <taxon>Pseudomonadati</taxon>
        <taxon>Pseudomonadota</taxon>
        <taxon>Betaproteobacteria</taxon>
        <taxon>Burkholderiales</taxon>
        <taxon>Burkholderiaceae</taxon>
        <taxon>Paraburkholderia</taxon>
    </lineage>
</organism>
<dbReference type="Proteomes" id="UP001325479">
    <property type="component" value="Chromosome"/>
</dbReference>
<reference evidence="1 2" key="1">
    <citation type="submission" date="2023-12" db="EMBL/GenBank/DDBJ databases">
        <title>Genome sequencing and assembly of bacterial species from a model synthetic community.</title>
        <authorList>
            <person name="Hogle S.L."/>
        </authorList>
    </citation>
    <scope>NUCLEOTIDE SEQUENCE [LARGE SCALE GENOMIC DNA]</scope>
    <source>
        <strain evidence="1 2">HAMBI 2494</strain>
    </source>
</reference>
<name>A0ABZ0WIE9_9BURK</name>
<evidence type="ECO:0000313" key="1">
    <source>
        <dbReference type="EMBL" id="WQD77104.1"/>
    </source>
</evidence>
<accession>A0ABZ0WIE9</accession>
<dbReference type="RefSeq" id="WP_114813584.1">
    <property type="nucleotide sequence ID" value="NZ_CP139965.1"/>
</dbReference>
<gene>
    <name evidence="1" type="ORF">U0042_24015</name>
</gene>
<proteinExistence type="predicted"/>
<protein>
    <submittedName>
        <fullName evidence="1">Uncharacterized protein</fullName>
    </submittedName>
</protein>
<dbReference type="EMBL" id="CP139965">
    <property type="protein sequence ID" value="WQD77104.1"/>
    <property type="molecule type" value="Genomic_DNA"/>
</dbReference>